<reference evidence="1 2" key="1">
    <citation type="submission" date="2020-05" db="EMBL/GenBank/DDBJ databases">
        <title>Ramlibacter rhizophilus sp. nov., isolated from rhizosphere soil of national flower Mugunghwa from South Korea.</title>
        <authorList>
            <person name="Zheng-Fei Y."/>
            <person name="Huan T."/>
        </authorList>
    </citation>
    <scope>NUCLEOTIDE SEQUENCE [LARGE SCALE GENOMIC DNA]</scope>
    <source>
        <strain evidence="1 2">H242</strain>
    </source>
</reference>
<reference evidence="1 2" key="2">
    <citation type="submission" date="2020-05" db="EMBL/GenBank/DDBJ databases">
        <authorList>
            <person name="Khan S.A."/>
            <person name="Jeon C.O."/>
            <person name="Chun B.H."/>
        </authorList>
    </citation>
    <scope>NUCLEOTIDE SEQUENCE [LARGE SCALE GENOMIC DNA]</scope>
    <source>
        <strain evidence="1 2">H242</strain>
    </source>
</reference>
<organism evidence="1 2">
    <name type="scientific">Ramlibacter terrae</name>
    <dbReference type="NCBI Taxonomy" id="2732511"/>
    <lineage>
        <taxon>Bacteria</taxon>
        <taxon>Pseudomonadati</taxon>
        <taxon>Pseudomonadota</taxon>
        <taxon>Betaproteobacteria</taxon>
        <taxon>Burkholderiales</taxon>
        <taxon>Comamonadaceae</taxon>
        <taxon>Ramlibacter</taxon>
    </lineage>
</organism>
<accession>A0ABX6NZQ5</accession>
<dbReference type="SUPFAM" id="SSF53474">
    <property type="entry name" value="alpha/beta-Hydrolases"/>
    <property type="match status" value="1"/>
</dbReference>
<evidence type="ECO:0000313" key="1">
    <source>
        <dbReference type="EMBL" id="QJW83283.1"/>
    </source>
</evidence>
<dbReference type="Proteomes" id="UP000500826">
    <property type="component" value="Chromosome"/>
</dbReference>
<protein>
    <recommendedName>
        <fullName evidence="3">Alpha/beta hydrolase</fullName>
    </recommendedName>
</protein>
<sequence length="202" mass="22593">MTRTTADTAGYYQASKGIRLFRLALTSAQRIWPSLAVRAADRLFVTPLPPKWLQRRTAWEPGWHVDHWPFEQHDLTVYTQPVAPHGPVALLVHGWGGHAGQLRALADSLPSKGCARCWSRCRRTAAAAAAPATCRSSRAPSNTSWAGCSSKAMRCSCWPRIRWARARRPSPWRAACRSSGWCCWRRRLRRASTPATSRTCSA</sequence>
<gene>
    <name evidence="1" type="ORF">HK414_00545</name>
</gene>
<evidence type="ECO:0008006" key="3">
    <source>
        <dbReference type="Google" id="ProtNLM"/>
    </source>
</evidence>
<dbReference type="InterPro" id="IPR029058">
    <property type="entry name" value="AB_hydrolase_fold"/>
</dbReference>
<dbReference type="Gene3D" id="3.40.50.1820">
    <property type="entry name" value="alpha/beta hydrolase"/>
    <property type="match status" value="1"/>
</dbReference>
<proteinExistence type="predicted"/>
<name>A0ABX6NZQ5_9BURK</name>
<evidence type="ECO:0000313" key="2">
    <source>
        <dbReference type="Proteomes" id="UP000500826"/>
    </source>
</evidence>
<dbReference type="EMBL" id="CP053418">
    <property type="protein sequence ID" value="QJW83283.1"/>
    <property type="molecule type" value="Genomic_DNA"/>
</dbReference>
<keyword evidence="2" id="KW-1185">Reference proteome</keyword>